<dbReference type="CDD" id="cd00570">
    <property type="entry name" value="GST_N_family"/>
    <property type="match status" value="1"/>
</dbReference>
<dbReference type="InterPro" id="IPR036249">
    <property type="entry name" value="Thioredoxin-like_sf"/>
</dbReference>
<dbReference type="InterPro" id="IPR036282">
    <property type="entry name" value="Glutathione-S-Trfase_C_sf"/>
</dbReference>
<accession>A0A1V6S9J2</accession>
<dbReference type="InterPro" id="IPR010987">
    <property type="entry name" value="Glutathione-S-Trfase_C-like"/>
</dbReference>
<reference evidence="4" key="1">
    <citation type="journal article" date="2017" name="Nat. Microbiol.">
        <title>Global analysis of biosynthetic gene clusters reveals vast potential of secondary metabolite production in Penicillium species.</title>
        <authorList>
            <person name="Nielsen J.C."/>
            <person name="Grijseels S."/>
            <person name="Prigent S."/>
            <person name="Ji B."/>
            <person name="Dainat J."/>
            <person name="Nielsen K.F."/>
            <person name="Frisvad J.C."/>
            <person name="Workman M."/>
            <person name="Nielsen J."/>
        </authorList>
    </citation>
    <scope>NUCLEOTIDE SEQUENCE [LARGE SCALE GENOMIC DNA]</scope>
    <source>
        <strain evidence="4">IBT 29486</strain>
    </source>
</reference>
<dbReference type="InterPro" id="IPR004045">
    <property type="entry name" value="Glutathione_S-Trfase_N"/>
</dbReference>
<evidence type="ECO:0000259" key="1">
    <source>
        <dbReference type="PROSITE" id="PS50404"/>
    </source>
</evidence>
<dbReference type="SFLD" id="SFLDG00358">
    <property type="entry name" value="Main_(cytGST)"/>
    <property type="match status" value="1"/>
</dbReference>
<dbReference type="PROSITE" id="PS50404">
    <property type="entry name" value="GST_NTER"/>
    <property type="match status" value="1"/>
</dbReference>
<feature type="domain" description="GST C-terminal" evidence="2">
    <location>
        <begin position="94"/>
        <end position="229"/>
    </location>
</feature>
<dbReference type="GO" id="GO:0005737">
    <property type="term" value="C:cytoplasm"/>
    <property type="evidence" value="ECO:0007669"/>
    <property type="project" value="TreeGrafter"/>
</dbReference>
<sequence length="233" mass="25549">MAAGTPKIKLYTHPLSPWSHRVHIALDALEVPYEQEIVDITKPRTPEYLEVNPRGLVPALSYDGKILTESTVIATFLADTFPSKLLPPSTNPNGPLTRAKISFFVDTYLNRVQPFFMKAQRSKSAEDRASGLAEFVSAAAKELDPLLSDAAPFFGGSSEPTLAEVLTGSFIIRAYILPKHGLLPETLLSDLAAQAPNFDKWANELITHPSVNGGIWDEEKIVANIRRRLSGQA</sequence>
<dbReference type="SUPFAM" id="SSF47616">
    <property type="entry name" value="GST C-terminal domain-like"/>
    <property type="match status" value="1"/>
</dbReference>
<dbReference type="SFLD" id="SFLDS00019">
    <property type="entry name" value="Glutathione_Transferase_(cytos"/>
    <property type="match status" value="1"/>
</dbReference>
<dbReference type="InterPro" id="IPR050983">
    <property type="entry name" value="GST_Omega/HSP26"/>
</dbReference>
<dbReference type="PROSITE" id="PS50405">
    <property type="entry name" value="GST_CTER"/>
    <property type="match status" value="1"/>
</dbReference>
<dbReference type="EMBL" id="MDYP01000004">
    <property type="protein sequence ID" value="OQE10409.1"/>
    <property type="molecule type" value="Genomic_DNA"/>
</dbReference>
<evidence type="ECO:0000313" key="4">
    <source>
        <dbReference type="Proteomes" id="UP000191518"/>
    </source>
</evidence>
<evidence type="ECO:0008006" key="5">
    <source>
        <dbReference type="Google" id="ProtNLM"/>
    </source>
</evidence>
<name>A0A1V6S9J2_9EURO</name>
<proteinExistence type="predicted"/>
<dbReference type="PANTHER" id="PTHR43968">
    <property type="match status" value="1"/>
</dbReference>
<dbReference type="Gene3D" id="1.20.1050.10">
    <property type="match status" value="1"/>
</dbReference>
<organism evidence="3 4">
    <name type="scientific">Penicillium vulpinum</name>
    <dbReference type="NCBI Taxonomy" id="29845"/>
    <lineage>
        <taxon>Eukaryota</taxon>
        <taxon>Fungi</taxon>
        <taxon>Dikarya</taxon>
        <taxon>Ascomycota</taxon>
        <taxon>Pezizomycotina</taxon>
        <taxon>Eurotiomycetes</taxon>
        <taxon>Eurotiomycetidae</taxon>
        <taxon>Eurotiales</taxon>
        <taxon>Aspergillaceae</taxon>
        <taxon>Penicillium</taxon>
    </lineage>
</organism>
<evidence type="ECO:0000313" key="3">
    <source>
        <dbReference type="EMBL" id="OQE10409.1"/>
    </source>
</evidence>
<dbReference type="Pfam" id="PF13409">
    <property type="entry name" value="GST_N_2"/>
    <property type="match status" value="1"/>
</dbReference>
<evidence type="ECO:0000259" key="2">
    <source>
        <dbReference type="PROSITE" id="PS50405"/>
    </source>
</evidence>
<dbReference type="Proteomes" id="UP000191518">
    <property type="component" value="Unassembled WGS sequence"/>
</dbReference>
<gene>
    <name evidence="3" type="ORF">PENVUL_c004G01418</name>
</gene>
<dbReference type="AlphaFoldDB" id="A0A1V6S9J2"/>
<dbReference type="SUPFAM" id="SSF52833">
    <property type="entry name" value="Thioredoxin-like"/>
    <property type="match status" value="1"/>
</dbReference>
<dbReference type="OrthoDB" id="202840at2759"/>
<protein>
    <recommendedName>
        <fullName evidence="5">GST N-terminal domain-containing protein</fullName>
    </recommendedName>
</protein>
<keyword evidence="4" id="KW-1185">Reference proteome</keyword>
<feature type="domain" description="GST N-terminal" evidence="1">
    <location>
        <begin position="6"/>
        <end position="85"/>
    </location>
</feature>
<dbReference type="InterPro" id="IPR040079">
    <property type="entry name" value="Glutathione_S-Trfase"/>
</dbReference>
<dbReference type="PANTHER" id="PTHR43968:SF8">
    <property type="entry name" value="S-TRANSFERASE, PUTATIVE (AFU_ORTHOLOGUE AFUA_2G00590)-RELATED"/>
    <property type="match status" value="1"/>
</dbReference>
<comment type="caution">
    <text evidence="3">The sequence shown here is derived from an EMBL/GenBank/DDBJ whole genome shotgun (WGS) entry which is preliminary data.</text>
</comment>
<dbReference type="STRING" id="29845.A0A1V6S9J2"/>
<dbReference type="Gene3D" id="3.40.30.10">
    <property type="entry name" value="Glutaredoxin"/>
    <property type="match status" value="1"/>
</dbReference>